<dbReference type="Gene3D" id="3.20.20.370">
    <property type="entry name" value="Glycoside hydrolase/deacetylase"/>
    <property type="match status" value="1"/>
</dbReference>
<dbReference type="PANTHER" id="PTHR34216:SF3">
    <property type="entry name" value="POLY-BETA-1,6-N-ACETYL-D-GLUCOSAMINE N-DEACETYLASE"/>
    <property type="match status" value="1"/>
</dbReference>
<evidence type="ECO:0000256" key="2">
    <source>
        <dbReference type="ARBA" id="ARBA00022729"/>
    </source>
</evidence>
<dbReference type="InterPro" id="IPR051398">
    <property type="entry name" value="Polysacch_Deacetylase"/>
</dbReference>
<dbReference type="CDD" id="cd10918">
    <property type="entry name" value="CE4_NodB_like_5s_6s"/>
    <property type="match status" value="1"/>
</dbReference>
<evidence type="ECO:0000313" key="4">
    <source>
        <dbReference type="EMBL" id="RKN57153.1"/>
    </source>
</evidence>
<keyword evidence="2" id="KW-0732">Signal</keyword>
<comment type="caution">
    <text evidence="4">The sequence shown here is derived from an EMBL/GenBank/DDBJ whole genome shotgun (WGS) entry which is preliminary data.</text>
</comment>
<comment type="subcellular location">
    <subcellularLocation>
        <location evidence="1">Secreted</location>
    </subcellularLocation>
</comment>
<dbReference type="InterPro" id="IPR002509">
    <property type="entry name" value="NODB_dom"/>
</dbReference>
<dbReference type="GO" id="GO:0005576">
    <property type="term" value="C:extracellular region"/>
    <property type="evidence" value="ECO:0007669"/>
    <property type="project" value="UniProtKB-SubCell"/>
</dbReference>
<dbReference type="Pfam" id="PF01522">
    <property type="entry name" value="Polysacc_deac_1"/>
    <property type="match status" value="1"/>
</dbReference>
<dbReference type="Proteomes" id="UP000279968">
    <property type="component" value="Unassembled WGS sequence"/>
</dbReference>
<sequence length="223" mass="24593">MTADGHLINICFHGVGEPERDLEPGEDRYWVGRDPFLAILDEVAAWPAVRISFDDGNLSDLSVGLPALVDRNLTADFFVLAGRLGEPGSLDAAGVRELRRHGMAIGTHGMSHRSWRAMDPATVHDELVVARERLTAAAGSPVDLAACPLGRYDRRLLGALRRLGYTRVFTSDRRPARPGAWLQPRFSVRRGDTPASLRAEVLARPSRYRRARLAAVGIAKRLR</sequence>
<protein>
    <submittedName>
        <fullName evidence="4">Polysaccharide deacetylase family protein</fullName>
    </submittedName>
</protein>
<dbReference type="GO" id="GO:0016810">
    <property type="term" value="F:hydrolase activity, acting on carbon-nitrogen (but not peptide) bonds"/>
    <property type="evidence" value="ECO:0007669"/>
    <property type="project" value="InterPro"/>
</dbReference>
<dbReference type="AlphaFoldDB" id="A0A3B0A935"/>
<dbReference type="InterPro" id="IPR011330">
    <property type="entry name" value="Glyco_hydro/deAcase_b/a-brl"/>
</dbReference>
<dbReference type="GO" id="GO:0005975">
    <property type="term" value="P:carbohydrate metabolic process"/>
    <property type="evidence" value="ECO:0007669"/>
    <property type="project" value="InterPro"/>
</dbReference>
<dbReference type="PROSITE" id="PS51677">
    <property type="entry name" value="NODB"/>
    <property type="match status" value="1"/>
</dbReference>
<dbReference type="OrthoDB" id="9763050at2"/>
<evidence type="ECO:0000256" key="1">
    <source>
        <dbReference type="ARBA" id="ARBA00004613"/>
    </source>
</evidence>
<name>A0A3B0A935_9ACTN</name>
<evidence type="ECO:0000313" key="5">
    <source>
        <dbReference type="Proteomes" id="UP000279968"/>
    </source>
</evidence>
<dbReference type="PANTHER" id="PTHR34216">
    <property type="match status" value="1"/>
</dbReference>
<dbReference type="EMBL" id="RBAN01000001">
    <property type="protein sequence ID" value="RKN57153.1"/>
    <property type="molecule type" value="Genomic_DNA"/>
</dbReference>
<keyword evidence="5" id="KW-1185">Reference proteome</keyword>
<organism evidence="4 5">
    <name type="scientific">Micromonospora costi</name>
    <dbReference type="NCBI Taxonomy" id="1530042"/>
    <lineage>
        <taxon>Bacteria</taxon>
        <taxon>Bacillati</taxon>
        <taxon>Actinomycetota</taxon>
        <taxon>Actinomycetes</taxon>
        <taxon>Micromonosporales</taxon>
        <taxon>Micromonosporaceae</taxon>
        <taxon>Micromonospora</taxon>
    </lineage>
</organism>
<evidence type="ECO:0000259" key="3">
    <source>
        <dbReference type="PROSITE" id="PS51677"/>
    </source>
</evidence>
<proteinExistence type="predicted"/>
<dbReference type="SUPFAM" id="SSF88713">
    <property type="entry name" value="Glycoside hydrolase/deacetylase"/>
    <property type="match status" value="1"/>
</dbReference>
<gene>
    <name evidence="4" type="ORF">D7193_00140</name>
</gene>
<feature type="domain" description="NodB homology" evidence="3">
    <location>
        <begin position="47"/>
        <end position="223"/>
    </location>
</feature>
<accession>A0A3B0A935</accession>
<dbReference type="RefSeq" id="WP_120777349.1">
    <property type="nucleotide sequence ID" value="NZ_JBHLUP010000003.1"/>
</dbReference>
<reference evidence="4 5" key="1">
    <citation type="journal article" date="2015" name="Int. J. Syst. Evol. Microbiol.">
        <title>Micromonospora costi sp. nov., isolated from a leaf of Costus speciosus.</title>
        <authorList>
            <person name="Thawai C."/>
        </authorList>
    </citation>
    <scope>NUCLEOTIDE SEQUENCE [LARGE SCALE GENOMIC DNA]</scope>
    <source>
        <strain evidence="4 5">CS1-12</strain>
    </source>
</reference>